<comment type="caution">
    <text evidence="3">The sequence shown here is derived from an EMBL/GenBank/DDBJ whole genome shotgun (WGS) entry which is preliminary data.</text>
</comment>
<dbReference type="InterPro" id="IPR026444">
    <property type="entry name" value="Secre_tail"/>
</dbReference>
<reference evidence="3 4" key="1">
    <citation type="submission" date="2020-12" db="EMBL/GenBank/DDBJ databases">
        <title>Bacterial novel species Adhaeribacter sp. BT258 isolated from soil.</title>
        <authorList>
            <person name="Jung H.-Y."/>
        </authorList>
    </citation>
    <scope>NUCLEOTIDE SEQUENCE [LARGE SCALE GENOMIC DNA]</scope>
    <source>
        <strain evidence="3 4">BT258</strain>
    </source>
</reference>
<keyword evidence="4" id="KW-1185">Reference proteome</keyword>
<sequence length="502" mass="54097">MKKILLLLCCLNFLTLVKAQQLVQERLYKIGNSNKGLVASSLTREGNVVITGSYTFNPGYQSIFTLVKPNTDTLWMRLGPLIALGGIGIKQTINSGYVVYTTKVNTSPTTSGTALLKYDGNGMLKQVIPYAINTFDSGHLILLAPDSGYYLGGNNIIAGKNNRFTLGRTDSLGNLKWRKGYAWSNGDFLADMQHTLNGNIIMYGITGASQRLKLLLVNQQGDSVLGRILSIIGSNRVERVSSAISSVTPLLDGGFLLAAEIDTTVTGGPSKLGMVVKVNASLQPVWHYINRSVTDNVFFTRSRELTDGSMVVLGFERKGTGSMPGDKFFLYRFNPTGSLLNIYTFTSTIATQVQTTTLEALPDSSFIIGGNGVVTPAPNLSAGFYVAKVKIAGLAPALPLPGPIKVTGTKEDAFLAGTTLGQSYPNPTAAEAIISYSLPKNYTKARIMIREIATGREIKDFELKRNTSSLTVDLSGLSNGLYLYSLVVDDKPVATKKLAVIK</sequence>
<dbReference type="NCBIfam" id="TIGR04183">
    <property type="entry name" value="Por_Secre_tail"/>
    <property type="match status" value="1"/>
</dbReference>
<keyword evidence="1" id="KW-0732">Signal</keyword>
<proteinExistence type="predicted"/>
<dbReference type="EMBL" id="JAEHFX010000002">
    <property type="protein sequence ID" value="MBK0402238.1"/>
    <property type="molecule type" value="Genomic_DNA"/>
</dbReference>
<gene>
    <name evidence="3" type="ORF">I5M27_04535</name>
</gene>
<feature type="signal peptide" evidence="1">
    <location>
        <begin position="1"/>
        <end position="19"/>
    </location>
</feature>
<dbReference type="Pfam" id="PF18962">
    <property type="entry name" value="Por_Secre_tail"/>
    <property type="match status" value="1"/>
</dbReference>
<evidence type="ECO:0000256" key="1">
    <source>
        <dbReference type="SAM" id="SignalP"/>
    </source>
</evidence>
<dbReference type="PANTHER" id="PTHR42754:SF1">
    <property type="entry name" value="LIPOPROTEIN"/>
    <property type="match status" value="1"/>
</dbReference>
<dbReference type="RefSeq" id="WP_200504956.1">
    <property type="nucleotide sequence ID" value="NZ_JAEHFX010000002.1"/>
</dbReference>
<evidence type="ECO:0000313" key="3">
    <source>
        <dbReference type="EMBL" id="MBK0402238.1"/>
    </source>
</evidence>
<organism evidence="3 4">
    <name type="scientific">Adhaeribacter terrigena</name>
    <dbReference type="NCBI Taxonomy" id="2793070"/>
    <lineage>
        <taxon>Bacteria</taxon>
        <taxon>Pseudomonadati</taxon>
        <taxon>Bacteroidota</taxon>
        <taxon>Cytophagia</taxon>
        <taxon>Cytophagales</taxon>
        <taxon>Hymenobacteraceae</taxon>
        <taxon>Adhaeribacter</taxon>
    </lineage>
</organism>
<evidence type="ECO:0000313" key="4">
    <source>
        <dbReference type="Proteomes" id="UP000644147"/>
    </source>
</evidence>
<evidence type="ECO:0000259" key="2">
    <source>
        <dbReference type="Pfam" id="PF18962"/>
    </source>
</evidence>
<name>A0ABS1BYJ1_9BACT</name>
<protein>
    <submittedName>
        <fullName evidence="3">T9SS type A sorting domain-containing protein</fullName>
    </submittedName>
</protein>
<dbReference type="Proteomes" id="UP000644147">
    <property type="component" value="Unassembled WGS sequence"/>
</dbReference>
<feature type="domain" description="Secretion system C-terminal sorting" evidence="2">
    <location>
        <begin position="424"/>
        <end position="499"/>
    </location>
</feature>
<accession>A0ABS1BYJ1</accession>
<feature type="chain" id="PRO_5047446701" evidence="1">
    <location>
        <begin position="20"/>
        <end position="502"/>
    </location>
</feature>
<dbReference type="PANTHER" id="PTHR42754">
    <property type="entry name" value="ENDOGLUCANASE"/>
    <property type="match status" value="1"/>
</dbReference>